<dbReference type="EMBL" id="DROD01000351">
    <property type="protein sequence ID" value="HHJ52556.1"/>
    <property type="molecule type" value="Genomic_DNA"/>
</dbReference>
<protein>
    <submittedName>
        <fullName evidence="2">Glycosyltransferase family 2 protein</fullName>
    </submittedName>
</protein>
<accession>A0A7V5PNV4</accession>
<dbReference type="Proteomes" id="UP000886124">
    <property type="component" value="Unassembled WGS sequence"/>
</dbReference>
<evidence type="ECO:0000313" key="2">
    <source>
        <dbReference type="EMBL" id="HHJ52556.1"/>
    </source>
</evidence>
<comment type="caution">
    <text evidence="2">The sequence shown here is derived from an EMBL/GenBank/DDBJ whole genome shotgun (WGS) entry which is preliminary data.</text>
</comment>
<dbReference type="AlphaFoldDB" id="A0A7V5PNV4"/>
<gene>
    <name evidence="2" type="ORF">ENJ89_05135</name>
</gene>
<dbReference type="CDD" id="cd00761">
    <property type="entry name" value="Glyco_tranf_GTA_type"/>
    <property type="match status" value="1"/>
</dbReference>
<dbReference type="SUPFAM" id="SSF53448">
    <property type="entry name" value="Nucleotide-diphospho-sugar transferases"/>
    <property type="match status" value="1"/>
</dbReference>
<dbReference type="InterPro" id="IPR001173">
    <property type="entry name" value="Glyco_trans_2-like"/>
</dbReference>
<name>A0A7V5PNV4_CALAY</name>
<reference evidence="2" key="1">
    <citation type="journal article" date="2020" name="mSystems">
        <title>Genome- and Community-Level Interaction Insights into Carbon Utilization and Element Cycling Functions of Hydrothermarchaeota in Hydrothermal Sediment.</title>
        <authorList>
            <person name="Zhou Z."/>
            <person name="Liu Y."/>
            <person name="Xu W."/>
            <person name="Pan J."/>
            <person name="Luo Z.H."/>
            <person name="Li M."/>
        </authorList>
    </citation>
    <scope>NUCLEOTIDE SEQUENCE [LARGE SCALE GENOMIC DNA]</scope>
    <source>
        <strain evidence="2">HyVt-527</strain>
    </source>
</reference>
<proteinExistence type="predicted"/>
<organism evidence="2">
    <name type="scientific">Caldithrix abyssi</name>
    <dbReference type="NCBI Taxonomy" id="187145"/>
    <lineage>
        <taxon>Bacteria</taxon>
        <taxon>Pseudomonadati</taxon>
        <taxon>Calditrichota</taxon>
        <taxon>Calditrichia</taxon>
        <taxon>Calditrichales</taxon>
        <taxon>Calditrichaceae</taxon>
        <taxon>Caldithrix</taxon>
    </lineage>
</organism>
<dbReference type="Pfam" id="PF00535">
    <property type="entry name" value="Glycos_transf_2"/>
    <property type="match status" value="1"/>
</dbReference>
<evidence type="ECO:0000259" key="1">
    <source>
        <dbReference type="Pfam" id="PF00535"/>
    </source>
</evidence>
<dbReference type="InterPro" id="IPR029044">
    <property type="entry name" value="Nucleotide-diphossugar_trans"/>
</dbReference>
<sequence>MFILLTPMRNEADQIDELVRCVTGSKFRPDLWLIIDDCSDDRTPQKLSALAREYDFVRIHRIAERASYMGYHISEILINGLKQVQAELQQARYVGVLDADIRFGPSYWQRLKEYLDRNPKAGIVSGTLCAKDDQGRWKIEPFQRVDNPRGGLRLVKKACFDDIGGIRRSRAWDPVMNVKARVRGWQVAVLPDVFAASSRATDARFTTAEGEFSRGQRDYHLHHPAHQIVVRAVAKALKKRPSAGWHYLKGYFSEWKTGGRRFPDDDVRRYYRRERTREWLRTIVSLLTGKENPHRFIPVRIVTEDEIFR</sequence>
<dbReference type="Gene3D" id="3.90.550.10">
    <property type="entry name" value="Spore Coat Polysaccharide Biosynthesis Protein SpsA, Chain A"/>
    <property type="match status" value="1"/>
</dbReference>
<feature type="domain" description="Glycosyltransferase 2-like" evidence="1">
    <location>
        <begin position="5"/>
        <end position="149"/>
    </location>
</feature>